<comment type="caution">
    <text evidence="2">The sequence shown here is derived from an EMBL/GenBank/DDBJ whole genome shotgun (WGS) entry which is preliminary data.</text>
</comment>
<evidence type="ECO:0000313" key="1">
    <source>
        <dbReference type="EMBL" id="MCZ3367062.1"/>
    </source>
</evidence>
<dbReference type="Proteomes" id="UP001068021">
    <property type="component" value="Unassembled WGS sequence"/>
</dbReference>
<keyword evidence="3" id="KW-1185">Reference proteome</keyword>
<organism evidence="2">
    <name type="scientific">Methanobacterium veterum</name>
    <dbReference type="NCBI Taxonomy" id="408577"/>
    <lineage>
        <taxon>Archaea</taxon>
        <taxon>Methanobacteriati</taxon>
        <taxon>Methanobacteriota</taxon>
        <taxon>Methanomada group</taxon>
        <taxon>Methanobacteria</taxon>
        <taxon>Methanobacteriales</taxon>
        <taxon>Methanobacteriaceae</taxon>
        <taxon>Methanobacterium</taxon>
    </lineage>
</organism>
<dbReference type="RefSeq" id="WP_048082348.1">
    <property type="nucleotide sequence ID" value="NZ_JAPVER010000020.1"/>
</dbReference>
<reference evidence="2" key="1">
    <citation type="submission" date="2022-12" db="EMBL/GenBank/DDBJ databases">
        <title>Reclassification of two methanogenic archaea species isolated from the Kolyma lowland permafrost.</title>
        <authorList>
            <person name="Trubitsyn V.E."/>
            <person name="Rivkina E.M."/>
            <person name="Shcherbakova V.A."/>
        </authorList>
    </citation>
    <scope>NUCLEOTIDE SEQUENCE</scope>
    <source>
        <strain evidence="1">M2</strain>
        <strain evidence="2">MK4</strain>
    </source>
</reference>
<dbReference type="EMBL" id="JAPVER010000020">
    <property type="protein sequence ID" value="MCZ3367062.1"/>
    <property type="molecule type" value="Genomic_DNA"/>
</dbReference>
<proteinExistence type="predicted"/>
<dbReference type="Proteomes" id="UP001074446">
    <property type="component" value="Unassembled WGS sequence"/>
</dbReference>
<protein>
    <submittedName>
        <fullName evidence="2">Uncharacterized protein</fullName>
    </submittedName>
</protein>
<gene>
    <name evidence="2" type="ORF">O3H35_14165</name>
    <name evidence="1" type="ORF">O3H54_14330</name>
</gene>
<dbReference type="EMBL" id="JAPVES010000030">
    <property type="protein sequence ID" value="MCZ3373791.1"/>
    <property type="molecule type" value="Genomic_DNA"/>
</dbReference>
<accession>A0A9E5A655</accession>
<sequence>MKAGIKITLTLTEFKNFIDSLENKKEFYKSVTEISEIIPGMPFVVNSVEMLSLDDIVLYLKEEIPKKKEKCHDCLKSGCNLNFQYSSADALYVLSPNGTIELYFIEFKKMDIMNDKIIPDIEMGLDKLIENLKKIDEDTILINKIGEHLGHEIDIDNTKKLLKKSKKAARKSKKNLLYLKALESLYCIIPWSYKLYCQNKGIIPDVTKFKSFLAGCKKEYIIIQESCQKNPAHNRHKQYAIKFSCKENPSGLQRLSPYPFNKVKIRNGTEFTSFINEISK</sequence>
<evidence type="ECO:0000313" key="3">
    <source>
        <dbReference type="Proteomes" id="UP001068021"/>
    </source>
</evidence>
<name>A0A9E5A655_9EURY</name>
<evidence type="ECO:0000313" key="2">
    <source>
        <dbReference type="EMBL" id="MCZ3373791.1"/>
    </source>
</evidence>
<dbReference type="AlphaFoldDB" id="A0A9E5A655"/>